<feature type="transmembrane region" description="Helical" evidence="1">
    <location>
        <begin position="88"/>
        <end position="108"/>
    </location>
</feature>
<keyword evidence="3" id="KW-1185">Reference proteome</keyword>
<gene>
    <name evidence="2" type="ORF">WHH00_15380</name>
</gene>
<feature type="transmembrane region" description="Helical" evidence="1">
    <location>
        <begin position="61"/>
        <end position="82"/>
    </location>
</feature>
<organism evidence="2 3">
    <name type="scientific">Pseudarthrobacter quantipunctorum</name>
    <dbReference type="NCBI Taxonomy" id="3128980"/>
    <lineage>
        <taxon>Bacteria</taxon>
        <taxon>Bacillati</taxon>
        <taxon>Actinomycetota</taxon>
        <taxon>Actinomycetes</taxon>
        <taxon>Micrococcales</taxon>
        <taxon>Micrococcaceae</taxon>
        <taxon>Pseudarthrobacter</taxon>
    </lineage>
</organism>
<evidence type="ECO:0008006" key="4">
    <source>
        <dbReference type="Google" id="ProtNLM"/>
    </source>
</evidence>
<evidence type="ECO:0000313" key="2">
    <source>
        <dbReference type="EMBL" id="WXK92441.1"/>
    </source>
</evidence>
<dbReference type="EMBL" id="CP148033">
    <property type="protein sequence ID" value="WXK92441.1"/>
    <property type="molecule type" value="Genomic_DNA"/>
</dbReference>
<dbReference type="Proteomes" id="UP001623384">
    <property type="component" value="Chromosome"/>
</dbReference>
<reference evidence="2 3" key="1">
    <citation type="submission" date="2024-03" db="EMBL/GenBank/DDBJ databases">
        <title>Rhodococcus navarretei sp. nov. and Pseudarthrobacter quantumdoti sp. nov., two new species with the ability to biosynthesize Quantum Dots isolated from soil samples at Union Glacier, Antarctica.</title>
        <authorList>
            <person name="Vargas M."/>
        </authorList>
    </citation>
    <scope>NUCLEOTIDE SEQUENCE [LARGE SCALE GENOMIC DNA]</scope>
    <source>
        <strain evidence="2 3">RC-2-3</strain>
    </source>
</reference>
<keyword evidence="1" id="KW-0812">Transmembrane</keyword>
<keyword evidence="1" id="KW-1133">Transmembrane helix</keyword>
<dbReference type="RefSeq" id="WP_406634120.1">
    <property type="nucleotide sequence ID" value="NZ_CP148033.1"/>
</dbReference>
<name>A0ABZ2R3S2_9MICC</name>
<evidence type="ECO:0000313" key="3">
    <source>
        <dbReference type="Proteomes" id="UP001623384"/>
    </source>
</evidence>
<proteinExistence type="predicted"/>
<accession>A0ABZ2R3S2</accession>
<feature type="transmembrane region" description="Helical" evidence="1">
    <location>
        <begin position="9"/>
        <end position="26"/>
    </location>
</feature>
<evidence type="ECO:0000256" key="1">
    <source>
        <dbReference type="SAM" id="Phobius"/>
    </source>
</evidence>
<feature type="transmembrane region" description="Helical" evidence="1">
    <location>
        <begin position="32"/>
        <end position="49"/>
    </location>
</feature>
<keyword evidence="1" id="KW-0472">Membrane</keyword>
<protein>
    <recommendedName>
        <fullName evidence="4">Transmembrane protein</fullName>
    </recommendedName>
</protein>
<sequence length="123" mass="13051">MSTKTTARNYWLALAATYGLTLSVAAMADWPWPLLMGGAFILFVVLHSLRYRQVGRKIQGTLATASPGVGVAGSILGAGALLVRGTPVAIWAGPLLGVIAFLGMFLYLQRFGRFYSQTGTSAN</sequence>